<dbReference type="PRINTS" id="PR00344">
    <property type="entry name" value="BCTRLSENSOR"/>
</dbReference>
<evidence type="ECO:0000313" key="19">
    <source>
        <dbReference type="EMBL" id="NUZ05756.1"/>
    </source>
</evidence>
<evidence type="ECO:0000256" key="5">
    <source>
        <dbReference type="ARBA" id="ARBA00022729"/>
    </source>
</evidence>
<dbReference type="PROSITE" id="PS50109">
    <property type="entry name" value="HIS_KIN"/>
    <property type="match status" value="1"/>
</dbReference>
<dbReference type="PANTHER" id="PTHR45339:SF1">
    <property type="entry name" value="HYBRID SIGNAL TRANSDUCTION HISTIDINE KINASE J"/>
    <property type="match status" value="1"/>
</dbReference>
<dbReference type="Gene3D" id="1.10.287.130">
    <property type="match status" value="1"/>
</dbReference>
<comment type="catalytic activity">
    <reaction evidence="1">
        <text>ATP + protein L-histidine = ADP + protein N-phospho-L-histidine.</text>
        <dbReference type="EC" id="2.7.13.3"/>
    </reaction>
</comment>
<evidence type="ECO:0000256" key="12">
    <source>
        <dbReference type="ARBA" id="ARBA00064003"/>
    </source>
</evidence>
<dbReference type="Gene3D" id="3.30.565.10">
    <property type="entry name" value="Histidine kinase-like ATPase, C-terminal domain"/>
    <property type="match status" value="1"/>
</dbReference>
<comment type="subunit">
    <text evidence="12">At low DSF concentrations, interacts with RpfF.</text>
</comment>
<dbReference type="GO" id="GO:0000155">
    <property type="term" value="F:phosphorelay sensor kinase activity"/>
    <property type="evidence" value="ECO:0007669"/>
    <property type="project" value="InterPro"/>
</dbReference>
<feature type="domain" description="Response regulatory" evidence="18">
    <location>
        <begin position="482"/>
        <end position="601"/>
    </location>
</feature>
<dbReference type="GO" id="GO:0005524">
    <property type="term" value="F:ATP binding"/>
    <property type="evidence" value="ECO:0007669"/>
    <property type="project" value="UniProtKB-KW"/>
</dbReference>
<evidence type="ECO:0000256" key="14">
    <source>
        <dbReference type="ARBA" id="ARBA00070152"/>
    </source>
</evidence>
<keyword evidence="7" id="KW-0418">Kinase</keyword>
<feature type="transmembrane region" description="Helical" evidence="16">
    <location>
        <begin position="96"/>
        <end position="119"/>
    </location>
</feature>
<keyword evidence="3 15" id="KW-0597">Phosphoprotein</keyword>
<evidence type="ECO:0000259" key="18">
    <source>
        <dbReference type="PROSITE" id="PS50110"/>
    </source>
</evidence>
<dbReference type="SMART" id="SM00448">
    <property type="entry name" value="REC"/>
    <property type="match status" value="1"/>
</dbReference>
<dbReference type="InterPro" id="IPR011006">
    <property type="entry name" value="CheY-like_superfamily"/>
</dbReference>
<reference evidence="19 20" key="1">
    <citation type="submission" date="2020-06" db="EMBL/GenBank/DDBJ databases">
        <title>Schlegella sp. ID0723 isolated from air conditioner.</title>
        <authorList>
            <person name="Kim D.Y."/>
            <person name="Kim D.-U."/>
        </authorList>
    </citation>
    <scope>NUCLEOTIDE SEQUENCE [LARGE SCALE GENOMIC DNA]</scope>
    <source>
        <strain evidence="19 20">ID0723</strain>
    </source>
</reference>
<dbReference type="Pfam" id="PF00512">
    <property type="entry name" value="HisKA"/>
    <property type="match status" value="1"/>
</dbReference>
<keyword evidence="16" id="KW-0812">Transmembrane</keyword>
<dbReference type="InterPro" id="IPR005467">
    <property type="entry name" value="His_kinase_dom"/>
</dbReference>
<evidence type="ECO:0000259" key="17">
    <source>
        <dbReference type="PROSITE" id="PS50109"/>
    </source>
</evidence>
<gene>
    <name evidence="19" type="ORF">HQN59_08270</name>
</gene>
<comment type="caution">
    <text evidence="19">The sequence shown here is derived from an EMBL/GenBank/DDBJ whole genome shotgun (WGS) entry which is preliminary data.</text>
</comment>
<dbReference type="InterPro" id="IPR003661">
    <property type="entry name" value="HisK_dim/P_dom"/>
</dbReference>
<evidence type="ECO:0000256" key="10">
    <source>
        <dbReference type="ARBA" id="ARBA00023026"/>
    </source>
</evidence>
<keyword evidence="16" id="KW-0472">Membrane</keyword>
<dbReference type="InterPro" id="IPR036890">
    <property type="entry name" value="HATPase_C_sf"/>
</dbReference>
<keyword evidence="5" id="KW-0732">Signal</keyword>
<dbReference type="InterPro" id="IPR001789">
    <property type="entry name" value="Sig_transdc_resp-reg_receiver"/>
</dbReference>
<feature type="domain" description="Histidine kinase" evidence="17">
    <location>
        <begin position="235"/>
        <end position="456"/>
    </location>
</feature>
<dbReference type="CDD" id="cd17546">
    <property type="entry name" value="REC_hyHK_CKI1_RcsC-like"/>
    <property type="match status" value="1"/>
</dbReference>
<dbReference type="Proteomes" id="UP000529637">
    <property type="component" value="Unassembled WGS sequence"/>
</dbReference>
<keyword evidence="6" id="KW-0547">Nucleotide-binding</keyword>
<dbReference type="FunFam" id="1.10.287.130:FF:000002">
    <property type="entry name" value="Two-component osmosensing histidine kinase"/>
    <property type="match status" value="1"/>
</dbReference>
<keyword evidence="9" id="KW-0902">Two-component regulatory system</keyword>
<keyword evidence="20" id="KW-1185">Reference proteome</keyword>
<dbReference type="SUPFAM" id="SSF47384">
    <property type="entry name" value="Homodimeric domain of signal transducing histidine kinase"/>
    <property type="match status" value="1"/>
</dbReference>
<dbReference type="SUPFAM" id="SSF52172">
    <property type="entry name" value="CheY-like"/>
    <property type="match status" value="1"/>
</dbReference>
<organism evidence="19 20">
    <name type="scientific">Piscinibacter koreensis</name>
    <dbReference type="NCBI Taxonomy" id="2742824"/>
    <lineage>
        <taxon>Bacteria</taxon>
        <taxon>Pseudomonadati</taxon>
        <taxon>Pseudomonadota</taxon>
        <taxon>Betaproteobacteria</taxon>
        <taxon>Burkholderiales</taxon>
        <taxon>Sphaerotilaceae</taxon>
        <taxon>Piscinibacter</taxon>
    </lineage>
</organism>
<evidence type="ECO:0000256" key="1">
    <source>
        <dbReference type="ARBA" id="ARBA00000085"/>
    </source>
</evidence>
<keyword evidence="4" id="KW-0808">Transferase</keyword>
<evidence type="ECO:0000256" key="16">
    <source>
        <dbReference type="SAM" id="Phobius"/>
    </source>
</evidence>
<dbReference type="PANTHER" id="PTHR45339">
    <property type="entry name" value="HYBRID SIGNAL TRANSDUCTION HISTIDINE KINASE J"/>
    <property type="match status" value="1"/>
</dbReference>
<dbReference type="EC" id="2.7.13.3" evidence="2"/>
<dbReference type="EMBL" id="JABWMJ010000003">
    <property type="protein sequence ID" value="NUZ05756.1"/>
    <property type="molecule type" value="Genomic_DNA"/>
</dbReference>
<keyword evidence="8" id="KW-0067">ATP-binding</keyword>
<evidence type="ECO:0000256" key="11">
    <source>
        <dbReference type="ARBA" id="ARBA00058004"/>
    </source>
</evidence>
<name>A0A7Y6NMB4_9BURK</name>
<dbReference type="Pfam" id="PF00072">
    <property type="entry name" value="Response_reg"/>
    <property type="match status" value="1"/>
</dbReference>
<sequence length="601" mass="64612">MSSNPKMTNETPPSPATEIEVQREVMRLVLHNSARSVPVQIGAVVVLVLIGAENGRYLAAGATAVVGIAVAIWRLQISRWFQQGALSKYQLRRAQLHLEGNSLLSGCMWLISAFGIYAHTSGQTAIAYIMFACGSVCVAALFMSLVGRSFLLLAIPELGGIIAVTLDAGGISALPLSLLTALFGYTMYKASRKFTDTTASAIRHRLMAESLIESLAAAKEAAEAANRAKSQFLATMSHEIRTPMNGVLGALDLLRHSRLDANQRALVRTAASSGTSLMAILNDVLDHSKIEAGKLALHSAPFSLRAMCAAVIGLFEANAEAKGLLLQLDFDADTVDWVLVDGQRLKQVVLNLLGNAIKFTERGEVTLRVSSRPHGDDHHRVSFEVLDTGIGMTPDALTGLFQPFHQVDGKRNRRQSGTGLGLAISQRIVEAMGGRIVVTSSVGSGSRFHFSLLLEADPQREHPPVADSAMGSLDASGTVRGIILLVEDNEVNRLIGTQTLHSMGLDVIEATDGLEALSVLQEQHVDLILMDCQMPVMDGYEATREIRRREAAAGRARTPIVALTADAFDDDAARSRQAGMDAHLAKPYTRTQLLSVISAWI</sequence>
<dbReference type="InterPro" id="IPR003594">
    <property type="entry name" value="HATPase_dom"/>
</dbReference>
<protein>
    <recommendedName>
        <fullName evidence="13">Sensory/regulatory protein RpfC</fullName>
        <ecNumber evidence="2">2.7.13.3</ecNumber>
    </recommendedName>
    <alternativeName>
        <fullName evidence="14">Virulence sensor protein BvgS</fullName>
    </alternativeName>
</protein>
<accession>A0A7Y6NMB4</accession>
<feature type="transmembrane region" description="Helical" evidence="16">
    <location>
        <begin position="125"/>
        <end position="146"/>
    </location>
</feature>
<evidence type="ECO:0000256" key="8">
    <source>
        <dbReference type="ARBA" id="ARBA00022840"/>
    </source>
</evidence>
<dbReference type="SUPFAM" id="SSF55874">
    <property type="entry name" value="ATPase domain of HSP90 chaperone/DNA topoisomerase II/histidine kinase"/>
    <property type="match status" value="1"/>
</dbReference>
<dbReference type="SMART" id="SM00387">
    <property type="entry name" value="HATPase_c"/>
    <property type="match status" value="1"/>
</dbReference>
<evidence type="ECO:0000256" key="9">
    <source>
        <dbReference type="ARBA" id="ARBA00023012"/>
    </source>
</evidence>
<evidence type="ECO:0000256" key="7">
    <source>
        <dbReference type="ARBA" id="ARBA00022777"/>
    </source>
</evidence>
<evidence type="ECO:0000256" key="2">
    <source>
        <dbReference type="ARBA" id="ARBA00012438"/>
    </source>
</evidence>
<evidence type="ECO:0000256" key="4">
    <source>
        <dbReference type="ARBA" id="ARBA00022679"/>
    </source>
</evidence>
<dbReference type="Pfam" id="PF02518">
    <property type="entry name" value="HATPase_c"/>
    <property type="match status" value="1"/>
</dbReference>
<dbReference type="CDD" id="cd00082">
    <property type="entry name" value="HisKA"/>
    <property type="match status" value="1"/>
</dbReference>
<dbReference type="SMART" id="SM00388">
    <property type="entry name" value="HisKA"/>
    <property type="match status" value="1"/>
</dbReference>
<proteinExistence type="predicted"/>
<evidence type="ECO:0000256" key="3">
    <source>
        <dbReference type="ARBA" id="ARBA00022553"/>
    </source>
</evidence>
<evidence type="ECO:0000256" key="15">
    <source>
        <dbReference type="PROSITE-ProRule" id="PRU00169"/>
    </source>
</evidence>
<evidence type="ECO:0000256" key="6">
    <source>
        <dbReference type="ARBA" id="ARBA00022741"/>
    </source>
</evidence>
<keyword evidence="16" id="KW-1133">Transmembrane helix</keyword>
<dbReference type="AlphaFoldDB" id="A0A7Y6NMB4"/>
<comment type="function">
    <text evidence="11">Member of the two-component regulatory system BvgS/BvgA. Phosphorylates BvgA via a four-step phosphorelay in response to environmental signals.</text>
</comment>
<feature type="transmembrane region" description="Helical" evidence="16">
    <location>
        <begin position="158"/>
        <end position="185"/>
    </location>
</feature>
<feature type="transmembrane region" description="Helical" evidence="16">
    <location>
        <begin position="57"/>
        <end position="75"/>
    </location>
</feature>
<evidence type="ECO:0000256" key="13">
    <source>
        <dbReference type="ARBA" id="ARBA00068150"/>
    </source>
</evidence>
<dbReference type="InterPro" id="IPR004358">
    <property type="entry name" value="Sig_transdc_His_kin-like_C"/>
</dbReference>
<dbReference type="InterPro" id="IPR036097">
    <property type="entry name" value="HisK_dim/P_sf"/>
</dbReference>
<dbReference type="CDD" id="cd16922">
    <property type="entry name" value="HATPase_EvgS-ArcB-TorS-like"/>
    <property type="match status" value="1"/>
</dbReference>
<dbReference type="FunFam" id="3.30.565.10:FF:000010">
    <property type="entry name" value="Sensor histidine kinase RcsC"/>
    <property type="match status" value="1"/>
</dbReference>
<evidence type="ECO:0000313" key="20">
    <source>
        <dbReference type="Proteomes" id="UP000529637"/>
    </source>
</evidence>
<dbReference type="PROSITE" id="PS50110">
    <property type="entry name" value="RESPONSE_REGULATORY"/>
    <property type="match status" value="1"/>
</dbReference>
<feature type="transmembrane region" description="Helical" evidence="16">
    <location>
        <begin position="33"/>
        <end position="51"/>
    </location>
</feature>
<keyword evidence="10" id="KW-0843">Virulence</keyword>
<feature type="modified residue" description="4-aspartylphosphate" evidence="15">
    <location>
        <position position="531"/>
    </location>
</feature>
<dbReference type="Gene3D" id="3.40.50.2300">
    <property type="match status" value="1"/>
</dbReference>